<sequence>MREEAEAGLALYDVTVRHHGPFGPVTAVDGVSLEVPRGTTVGLVGESGSGKSTLARAVVGLDSPCAGRITVGGREYRGRRAADRRRLGQQVQLVFQDPDTALDPRMTVRQSLAEAAGAFVRLDRRSREQRIGGLLELVGLDAGCADRVPRQLSGGQRQRVAVARALAVDPAVLIADEVTSALDVSVRAALLTTLRDLQRRMGFAMLFISHDLAAVRQVSDVVAVMYLGRIVETAATENLLRGPRHPYTRTLLSAVPSLHAGRRPVGEPLLPGEVPDPASPPTGCRFHPRCPVGPNRRPERDVCAARDPQQEAAGQPHRAACHFPYPADACPPHVVSVHQNADGDRTPRTPGDLPS</sequence>
<dbReference type="Gene3D" id="3.40.50.300">
    <property type="entry name" value="P-loop containing nucleotide triphosphate hydrolases"/>
    <property type="match status" value="1"/>
</dbReference>
<dbReference type="InterPro" id="IPR017871">
    <property type="entry name" value="ABC_transporter-like_CS"/>
</dbReference>
<keyword evidence="4 7" id="KW-0067">ATP-binding</keyword>
<dbReference type="InterPro" id="IPR027417">
    <property type="entry name" value="P-loop_NTPase"/>
</dbReference>
<dbReference type="GO" id="GO:0055085">
    <property type="term" value="P:transmembrane transport"/>
    <property type="evidence" value="ECO:0007669"/>
    <property type="project" value="UniProtKB-ARBA"/>
</dbReference>
<gene>
    <name evidence="7" type="ORF">SO3561_09651</name>
</gene>
<dbReference type="PROSITE" id="PS50893">
    <property type="entry name" value="ABC_TRANSPORTER_2"/>
    <property type="match status" value="1"/>
</dbReference>
<reference evidence="8" key="1">
    <citation type="submission" date="2017-05" db="EMBL/GenBank/DDBJ databases">
        <title>Streptomyces olivochromogenes NBRC 3561 whole genome shotgun sequence.</title>
        <authorList>
            <person name="Dohra H."/>
            <person name="Kodani S."/>
        </authorList>
    </citation>
    <scope>NUCLEOTIDE SEQUENCE [LARGE SCALE GENOMIC DNA]</scope>
    <source>
        <strain evidence="8">NBRC 3561</strain>
    </source>
</reference>
<accession>A0A250VVU7</accession>
<evidence type="ECO:0000256" key="5">
    <source>
        <dbReference type="SAM" id="MobiDB-lite"/>
    </source>
</evidence>
<dbReference type="InterPro" id="IPR003439">
    <property type="entry name" value="ABC_transporter-like_ATP-bd"/>
</dbReference>
<dbReference type="Pfam" id="PF00005">
    <property type="entry name" value="ABC_tran"/>
    <property type="match status" value="1"/>
</dbReference>
<evidence type="ECO:0000313" key="7">
    <source>
        <dbReference type="EMBL" id="GAX58080.1"/>
    </source>
</evidence>
<organism evidence="7 8">
    <name type="scientific">Streptomyces olivochromogenes</name>
    <dbReference type="NCBI Taxonomy" id="1963"/>
    <lineage>
        <taxon>Bacteria</taxon>
        <taxon>Bacillati</taxon>
        <taxon>Actinomycetota</taxon>
        <taxon>Actinomycetes</taxon>
        <taxon>Kitasatosporales</taxon>
        <taxon>Streptomycetaceae</taxon>
        <taxon>Streptomyces</taxon>
    </lineage>
</organism>
<dbReference type="GO" id="GO:0015833">
    <property type="term" value="P:peptide transport"/>
    <property type="evidence" value="ECO:0007669"/>
    <property type="project" value="InterPro"/>
</dbReference>
<comment type="similarity">
    <text evidence="1">Belongs to the ABC transporter superfamily.</text>
</comment>
<dbReference type="SMART" id="SM00382">
    <property type="entry name" value="AAA"/>
    <property type="match status" value="1"/>
</dbReference>
<feature type="domain" description="ABC transporter" evidence="6">
    <location>
        <begin position="9"/>
        <end position="252"/>
    </location>
</feature>
<keyword evidence="2" id="KW-0813">Transport</keyword>
<dbReference type="EMBL" id="BDQI01000045">
    <property type="protein sequence ID" value="GAX58080.1"/>
    <property type="molecule type" value="Genomic_DNA"/>
</dbReference>
<dbReference type="PROSITE" id="PS00211">
    <property type="entry name" value="ABC_TRANSPORTER_1"/>
    <property type="match status" value="1"/>
</dbReference>
<dbReference type="AlphaFoldDB" id="A0A250VVU7"/>
<proteinExistence type="inferred from homology"/>
<dbReference type="InterPro" id="IPR013563">
    <property type="entry name" value="Oligopep_ABC_C"/>
</dbReference>
<dbReference type="Proteomes" id="UP000217446">
    <property type="component" value="Unassembled WGS sequence"/>
</dbReference>
<feature type="region of interest" description="Disordered" evidence="5">
    <location>
        <begin position="278"/>
        <end position="318"/>
    </location>
</feature>
<feature type="region of interest" description="Disordered" evidence="5">
    <location>
        <begin position="334"/>
        <end position="355"/>
    </location>
</feature>
<dbReference type="PANTHER" id="PTHR43776">
    <property type="entry name" value="TRANSPORT ATP-BINDING PROTEIN"/>
    <property type="match status" value="1"/>
</dbReference>
<dbReference type="CDD" id="cd03257">
    <property type="entry name" value="ABC_NikE_OppD_transporters"/>
    <property type="match status" value="1"/>
</dbReference>
<keyword evidence="8" id="KW-1185">Reference proteome</keyword>
<dbReference type="NCBIfam" id="TIGR01727">
    <property type="entry name" value="oligo_HPY"/>
    <property type="match status" value="1"/>
</dbReference>
<keyword evidence="3" id="KW-0547">Nucleotide-binding</keyword>
<evidence type="ECO:0000256" key="2">
    <source>
        <dbReference type="ARBA" id="ARBA00022448"/>
    </source>
</evidence>
<comment type="caution">
    <text evidence="7">The sequence shown here is derived from an EMBL/GenBank/DDBJ whole genome shotgun (WGS) entry which is preliminary data.</text>
</comment>
<dbReference type="Pfam" id="PF08352">
    <property type="entry name" value="oligo_HPY"/>
    <property type="match status" value="1"/>
</dbReference>
<dbReference type="PANTHER" id="PTHR43776:SF7">
    <property type="entry name" value="D,D-DIPEPTIDE TRANSPORT ATP-BINDING PROTEIN DDPF-RELATED"/>
    <property type="match status" value="1"/>
</dbReference>
<dbReference type="GO" id="GO:0005524">
    <property type="term" value="F:ATP binding"/>
    <property type="evidence" value="ECO:0007669"/>
    <property type="project" value="UniProtKB-KW"/>
</dbReference>
<evidence type="ECO:0000256" key="1">
    <source>
        <dbReference type="ARBA" id="ARBA00005417"/>
    </source>
</evidence>
<dbReference type="GO" id="GO:0016887">
    <property type="term" value="F:ATP hydrolysis activity"/>
    <property type="evidence" value="ECO:0007669"/>
    <property type="project" value="InterPro"/>
</dbReference>
<evidence type="ECO:0000259" key="6">
    <source>
        <dbReference type="PROSITE" id="PS50893"/>
    </source>
</evidence>
<evidence type="ECO:0000256" key="3">
    <source>
        <dbReference type="ARBA" id="ARBA00022741"/>
    </source>
</evidence>
<dbReference type="InterPro" id="IPR050319">
    <property type="entry name" value="ABC_transp_ATP-bind"/>
</dbReference>
<dbReference type="RefSeq" id="WP_067380736.1">
    <property type="nucleotide sequence ID" value="NZ_BDQI01000045.1"/>
</dbReference>
<dbReference type="SUPFAM" id="SSF52540">
    <property type="entry name" value="P-loop containing nucleoside triphosphate hydrolases"/>
    <property type="match status" value="1"/>
</dbReference>
<name>A0A250VVU7_STROL</name>
<protein>
    <submittedName>
        <fullName evidence="7">Dipeptide/oligopeptide/nickel ABC transporter ATP-binding protein</fullName>
    </submittedName>
</protein>
<evidence type="ECO:0000313" key="8">
    <source>
        <dbReference type="Proteomes" id="UP000217446"/>
    </source>
</evidence>
<evidence type="ECO:0000256" key="4">
    <source>
        <dbReference type="ARBA" id="ARBA00022840"/>
    </source>
</evidence>
<dbReference type="InterPro" id="IPR003593">
    <property type="entry name" value="AAA+_ATPase"/>
</dbReference>